<dbReference type="Proteomes" id="UP000323000">
    <property type="component" value="Chromosome 1"/>
</dbReference>
<keyword evidence="3" id="KW-1185">Reference proteome</keyword>
<evidence type="ECO:0000259" key="1">
    <source>
        <dbReference type="Pfam" id="PF13439"/>
    </source>
</evidence>
<proteinExistence type="predicted"/>
<dbReference type="EMBL" id="VAHF01000001">
    <property type="protein sequence ID" value="TXG74194.1"/>
    <property type="molecule type" value="Genomic_DNA"/>
</dbReference>
<dbReference type="OrthoDB" id="734129at2759"/>
<dbReference type="PANTHER" id="PTHR46686:SF4">
    <property type="entry name" value="GLYCOSYLTRANSFERASE FAMILY 4 PROTEIN"/>
    <property type="match status" value="1"/>
</dbReference>
<organism evidence="2 3">
    <name type="scientific">Acer yangbiense</name>
    <dbReference type="NCBI Taxonomy" id="1000413"/>
    <lineage>
        <taxon>Eukaryota</taxon>
        <taxon>Viridiplantae</taxon>
        <taxon>Streptophyta</taxon>
        <taxon>Embryophyta</taxon>
        <taxon>Tracheophyta</taxon>
        <taxon>Spermatophyta</taxon>
        <taxon>Magnoliopsida</taxon>
        <taxon>eudicotyledons</taxon>
        <taxon>Gunneridae</taxon>
        <taxon>Pentapetalae</taxon>
        <taxon>rosids</taxon>
        <taxon>malvids</taxon>
        <taxon>Sapindales</taxon>
        <taxon>Sapindaceae</taxon>
        <taxon>Hippocastanoideae</taxon>
        <taxon>Acereae</taxon>
        <taxon>Acer</taxon>
    </lineage>
</organism>
<dbReference type="AlphaFoldDB" id="A0A5C7IZ70"/>
<dbReference type="CDD" id="cd03801">
    <property type="entry name" value="GT4_PimA-like"/>
    <property type="match status" value="1"/>
</dbReference>
<dbReference type="Pfam" id="PF13692">
    <property type="entry name" value="Glyco_trans_1_4"/>
    <property type="match status" value="1"/>
</dbReference>
<protein>
    <recommendedName>
        <fullName evidence="1">Glycosyltransferase subfamily 4-like N-terminal domain-containing protein</fullName>
    </recommendedName>
</protein>
<accession>A0A5C7IZ70</accession>
<dbReference type="SUPFAM" id="SSF53756">
    <property type="entry name" value="UDP-Glycosyltransferase/glycogen phosphorylase"/>
    <property type="match status" value="1"/>
</dbReference>
<sequence>MVLNQNKVIDDLRLFPSAWNYLSFPSKPPVKLLKIALFVKKWPHRSRAGGLERHALTLHLVLAKRGHELHIFTASCSNCSLPSYPFSNLHFHLSKPTAAGYLDQSSVWKQFQAQNASGKPFDVIHTESVGLMHTRARKLTNLVVTWHGIAYETLHSDIIQELLRTPEEPQSYALTERAIKVVEEVKFFPRYAHHVATSDHCGDVLKRIYMIPEERVHIILNGVDEEIFKPDVMMGKEFKQKFGIPESRTLILGMAGRLVKDKGHPLIFEALKQILMENETFRRSTIVLVAGDGPWSARYRELGSNVIVLGPLEQAQLARFYNAIDIFVNPTLRAQGLDHTLLEAMLSGKPLMATRLASIVGSVIVGTEIGYTFSPMVDSVKKALYRVWNDGREVLETKGSVARQRGLQLFTATKMAASYERLFLCISNDGNNTDNNCEEICLKNTNSSQNSAASWFNNVRGYIVSPQKSVTNANCRSKSLNMRTIKKLYEHFGCSVTIIRVQYNG</sequence>
<evidence type="ECO:0000313" key="3">
    <source>
        <dbReference type="Proteomes" id="UP000323000"/>
    </source>
</evidence>
<evidence type="ECO:0000313" key="2">
    <source>
        <dbReference type="EMBL" id="TXG74194.1"/>
    </source>
</evidence>
<comment type="caution">
    <text evidence="2">The sequence shown here is derived from an EMBL/GenBank/DDBJ whole genome shotgun (WGS) entry which is preliminary data.</text>
</comment>
<gene>
    <name evidence="2" type="ORF">EZV62_002773</name>
</gene>
<dbReference type="Pfam" id="PF13439">
    <property type="entry name" value="Glyco_transf_4"/>
    <property type="match status" value="1"/>
</dbReference>
<dbReference type="Gene3D" id="3.40.50.2000">
    <property type="entry name" value="Glycogen Phosphorylase B"/>
    <property type="match status" value="2"/>
</dbReference>
<name>A0A5C7IZ70_9ROSI</name>
<dbReference type="PANTHER" id="PTHR46686">
    <property type="entry name" value="GLYCOSYLTRANSFERASE"/>
    <property type="match status" value="1"/>
</dbReference>
<feature type="domain" description="Glycosyltransferase subfamily 4-like N-terminal" evidence="1">
    <location>
        <begin position="49"/>
        <end position="226"/>
    </location>
</feature>
<dbReference type="InterPro" id="IPR028098">
    <property type="entry name" value="Glyco_trans_4-like_N"/>
</dbReference>
<reference evidence="3" key="1">
    <citation type="journal article" date="2019" name="Gigascience">
        <title>De novo genome assembly of the endangered Acer yangbiense, a plant species with extremely small populations endemic to Yunnan Province, China.</title>
        <authorList>
            <person name="Yang J."/>
            <person name="Wariss H.M."/>
            <person name="Tao L."/>
            <person name="Zhang R."/>
            <person name="Yun Q."/>
            <person name="Hollingsworth P."/>
            <person name="Dao Z."/>
            <person name="Luo G."/>
            <person name="Guo H."/>
            <person name="Ma Y."/>
            <person name="Sun W."/>
        </authorList>
    </citation>
    <scope>NUCLEOTIDE SEQUENCE [LARGE SCALE GENOMIC DNA]</scope>
    <source>
        <strain evidence="3">cv. Malutang</strain>
    </source>
</reference>